<sequence>MVFKHMKDAKINYMIILLFLCLSNCQEINDLALGSSESIFQESTWKYFKFTGDFTNSDYISIELHLQSSAEIIFCAKIGSIPTATSSHVNAHYFDYDGWYLSTKNQNLIIPTIEIDDDLFIGIFSNKTNGIHYELNSFSSSTQPCYNGCSAYGHCSDGVCLCVSGYVGRDCIFSATDLSIIEDNRIIINANDVGYAALTLSEFNKKLYMSILSSAYIFLYAKPKTTNDDSALPSPYENRKSKKGLQFDFVISQGHYNTWYFAIYNPCDSAVTIKWSIHASEGGSSSQYLLYILIVISAGILAGWVIFAIYKTRQISKKNAAIGPEPAISIDFINKNFPKVAFKAKKCEEATRSCSICLQLYKKQDMIRELSCAHIFHANCIDTWFQSNTVCCLCKRDYKQNMTMENEESRIEEDLSANATQWIVEELEGPAVTTEIHELTTFRNQQRSDT</sequence>
<evidence type="ECO:0000256" key="10">
    <source>
        <dbReference type="SAM" id="SignalP"/>
    </source>
</evidence>
<accession>A0AAU9JLY3</accession>
<dbReference type="SMART" id="SM00184">
    <property type="entry name" value="RING"/>
    <property type="match status" value="1"/>
</dbReference>
<dbReference type="GO" id="GO:0016020">
    <property type="term" value="C:membrane"/>
    <property type="evidence" value="ECO:0007669"/>
    <property type="project" value="UniProtKB-SubCell"/>
</dbReference>
<evidence type="ECO:0000256" key="9">
    <source>
        <dbReference type="SAM" id="Phobius"/>
    </source>
</evidence>
<organism evidence="12 13">
    <name type="scientific">Blepharisma stoltei</name>
    <dbReference type="NCBI Taxonomy" id="1481888"/>
    <lineage>
        <taxon>Eukaryota</taxon>
        <taxon>Sar</taxon>
        <taxon>Alveolata</taxon>
        <taxon>Ciliophora</taxon>
        <taxon>Postciliodesmatophora</taxon>
        <taxon>Heterotrichea</taxon>
        <taxon>Heterotrichida</taxon>
        <taxon>Blepharismidae</taxon>
        <taxon>Blepharisma</taxon>
    </lineage>
</organism>
<comment type="subcellular location">
    <subcellularLocation>
        <location evidence="1">Membrane</location>
    </subcellularLocation>
</comment>
<comment type="caution">
    <text evidence="12">The sequence shown here is derived from an EMBL/GenBank/DDBJ whole genome shotgun (WGS) entry which is preliminary data.</text>
</comment>
<evidence type="ECO:0000259" key="11">
    <source>
        <dbReference type="PROSITE" id="PS50089"/>
    </source>
</evidence>
<name>A0AAU9JLY3_9CILI</name>
<keyword evidence="2 9" id="KW-0812">Transmembrane</keyword>
<keyword evidence="3" id="KW-0479">Metal-binding</keyword>
<evidence type="ECO:0000313" key="13">
    <source>
        <dbReference type="Proteomes" id="UP001162131"/>
    </source>
</evidence>
<evidence type="ECO:0000256" key="6">
    <source>
        <dbReference type="ARBA" id="ARBA00022989"/>
    </source>
</evidence>
<evidence type="ECO:0000256" key="8">
    <source>
        <dbReference type="PROSITE-ProRule" id="PRU00175"/>
    </source>
</evidence>
<dbReference type="InterPro" id="IPR013083">
    <property type="entry name" value="Znf_RING/FYVE/PHD"/>
</dbReference>
<dbReference type="InterPro" id="IPR001841">
    <property type="entry name" value="Znf_RING"/>
</dbReference>
<dbReference type="Pfam" id="PF13639">
    <property type="entry name" value="zf-RING_2"/>
    <property type="match status" value="1"/>
</dbReference>
<feature type="signal peptide" evidence="10">
    <location>
        <begin position="1"/>
        <end position="25"/>
    </location>
</feature>
<keyword evidence="6 9" id="KW-1133">Transmembrane helix</keyword>
<keyword evidence="7 9" id="KW-0472">Membrane</keyword>
<keyword evidence="10" id="KW-0732">Signal</keyword>
<dbReference type="Gene3D" id="3.30.40.10">
    <property type="entry name" value="Zinc/RING finger domain, C3HC4 (zinc finger)"/>
    <property type="match status" value="1"/>
</dbReference>
<dbReference type="CDD" id="cd16454">
    <property type="entry name" value="RING-H2_PA-TM-RING"/>
    <property type="match status" value="1"/>
</dbReference>
<reference evidence="12" key="1">
    <citation type="submission" date="2021-09" db="EMBL/GenBank/DDBJ databases">
        <authorList>
            <consortium name="AG Swart"/>
            <person name="Singh M."/>
            <person name="Singh A."/>
            <person name="Seah K."/>
            <person name="Emmerich C."/>
        </authorList>
    </citation>
    <scope>NUCLEOTIDE SEQUENCE</scope>
    <source>
        <strain evidence="12">ATCC30299</strain>
    </source>
</reference>
<gene>
    <name evidence="12" type="ORF">BSTOLATCC_MIC29744</name>
</gene>
<dbReference type="PROSITE" id="PS50089">
    <property type="entry name" value="ZF_RING_2"/>
    <property type="match status" value="1"/>
</dbReference>
<dbReference type="GO" id="GO:0008270">
    <property type="term" value="F:zinc ion binding"/>
    <property type="evidence" value="ECO:0007669"/>
    <property type="project" value="UniProtKB-KW"/>
</dbReference>
<proteinExistence type="predicted"/>
<evidence type="ECO:0000256" key="7">
    <source>
        <dbReference type="ARBA" id="ARBA00023136"/>
    </source>
</evidence>
<evidence type="ECO:0000256" key="4">
    <source>
        <dbReference type="ARBA" id="ARBA00022771"/>
    </source>
</evidence>
<dbReference type="SUPFAM" id="SSF57850">
    <property type="entry name" value="RING/U-box"/>
    <property type="match status" value="1"/>
</dbReference>
<dbReference type="EMBL" id="CAJZBQ010000029">
    <property type="protein sequence ID" value="CAG9321837.1"/>
    <property type="molecule type" value="Genomic_DNA"/>
</dbReference>
<evidence type="ECO:0000256" key="1">
    <source>
        <dbReference type="ARBA" id="ARBA00004370"/>
    </source>
</evidence>
<feature type="transmembrane region" description="Helical" evidence="9">
    <location>
        <begin position="288"/>
        <end position="310"/>
    </location>
</feature>
<dbReference type="PANTHER" id="PTHR46539">
    <property type="entry name" value="E3 UBIQUITIN-PROTEIN LIGASE ATL42"/>
    <property type="match status" value="1"/>
</dbReference>
<keyword evidence="13" id="KW-1185">Reference proteome</keyword>
<evidence type="ECO:0000256" key="5">
    <source>
        <dbReference type="ARBA" id="ARBA00022833"/>
    </source>
</evidence>
<evidence type="ECO:0000313" key="12">
    <source>
        <dbReference type="EMBL" id="CAG9321837.1"/>
    </source>
</evidence>
<keyword evidence="4 8" id="KW-0863">Zinc-finger</keyword>
<feature type="chain" id="PRO_5043751029" description="RING-type domain-containing protein" evidence="10">
    <location>
        <begin position="26"/>
        <end position="450"/>
    </location>
</feature>
<dbReference type="Proteomes" id="UP001162131">
    <property type="component" value="Unassembled WGS sequence"/>
</dbReference>
<dbReference type="PANTHER" id="PTHR46539:SF1">
    <property type="entry name" value="E3 UBIQUITIN-PROTEIN LIGASE ATL42"/>
    <property type="match status" value="1"/>
</dbReference>
<feature type="domain" description="RING-type" evidence="11">
    <location>
        <begin position="354"/>
        <end position="395"/>
    </location>
</feature>
<protein>
    <recommendedName>
        <fullName evidence="11">RING-type domain-containing protein</fullName>
    </recommendedName>
</protein>
<evidence type="ECO:0000256" key="2">
    <source>
        <dbReference type="ARBA" id="ARBA00022692"/>
    </source>
</evidence>
<dbReference type="AlphaFoldDB" id="A0AAU9JLY3"/>
<keyword evidence="5" id="KW-0862">Zinc</keyword>
<evidence type="ECO:0000256" key="3">
    <source>
        <dbReference type="ARBA" id="ARBA00022723"/>
    </source>
</evidence>